<evidence type="ECO:0000256" key="4">
    <source>
        <dbReference type="ARBA" id="ARBA00022989"/>
    </source>
</evidence>
<comment type="similarity">
    <text evidence="1">Belongs to the PsbT family.</text>
</comment>
<feature type="transmembrane region" description="Helical" evidence="8">
    <location>
        <begin position="12"/>
        <end position="30"/>
    </location>
</feature>
<dbReference type="InterPro" id="IPR001743">
    <property type="entry name" value="PSII_PsbT"/>
</dbReference>
<reference evidence="9" key="1">
    <citation type="journal article" date="2011" name="PLoS ONE">
        <title>Genome evolution of a tertiary dinoflagellate plastid.</title>
        <authorList>
            <person name="Gabrielsen T.M."/>
            <person name="Minge M.A."/>
            <person name="Espelund M."/>
            <person name="Tooming-Klunderud A."/>
            <person name="Patil V."/>
            <person name="Nederbragt A.J."/>
            <person name="Otis C."/>
            <person name="Turmel M."/>
            <person name="Shalchian-Tabrizi K."/>
            <person name="Lemieux C."/>
            <person name="Jakobsen K.S."/>
        </authorList>
    </citation>
    <scope>NUCLEOTIDE SEQUENCE</scope>
</reference>
<keyword evidence="7" id="KW-0604">Photosystem II</keyword>
<keyword evidence="5" id="KW-0793">Thylakoid</keyword>
<evidence type="ECO:0000256" key="5">
    <source>
        <dbReference type="ARBA" id="ARBA00023078"/>
    </source>
</evidence>
<geneLocation type="chloroplast" evidence="9"/>
<evidence type="ECO:0000256" key="1">
    <source>
        <dbReference type="ARBA" id="ARBA00008658"/>
    </source>
</evidence>
<keyword evidence="3 8" id="KW-0812">Transmembrane</keyword>
<evidence type="ECO:0000256" key="8">
    <source>
        <dbReference type="SAM" id="Phobius"/>
    </source>
</evidence>
<dbReference type="Pfam" id="PF01405">
    <property type="entry name" value="PsbT"/>
    <property type="match status" value="1"/>
</dbReference>
<dbReference type="EMBL" id="JN039300">
    <property type="protein sequence ID" value="AEJ72951.1"/>
    <property type="molecule type" value="Genomic_DNA"/>
</dbReference>
<proteinExistence type="inferred from homology"/>
<organism evidence="9">
    <name type="scientific">Karlodinium veneficum</name>
    <name type="common">Dinoflagellate</name>
    <name type="synonym">Karlodinium micrum</name>
    <dbReference type="NCBI Taxonomy" id="407301"/>
    <lineage>
        <taxon>Eukaryota</taxon>
        <taxon>Sar</taxon>
        <taxon>Alveolata</taxon>
        <taxon>Dinophyceae</taxon>
        <taxon>Gymnodiniales</taxon>
        <taxon>Kareniaceae</taxon>
        <taxon>Karlodinium</taxon>
    </lineage>
</organism>
<keyword evidence="9" id="KW-0150">Chloroplast</keyword>
<evidence type="ECO:0000256" key="2">
    <source>
        <dbReference type="ARBA" id="ARBA00022531"/>
    </source>
</evidence>
<evidence type="ECO:0000256" key="7">
    <source>
        <dbReference type="ARBA" id="ARBA00023276"/>
    </source>
</evidence>
<sequence>MTIHKVESDTIIYVFLVISTLMLIVCSIFFRDAPRIYTEDI</sequence>
<dbReference type="SUPFAM" id="SSF161029">
    <property type="entry name" value="Photosystem II reaction center protein T, PsbT"/>
    <property type="match status" value="1"/>
</dbReference>
<evidence type="ECO:0000313" key="9">
    <source>
        <dbReference type="EMBL" id="AEJ72951.1"/>
    </source>
</evidence>
<evidence type="ECO:0000256" key="3">
    <source>
        <dbReference type="ARBA" id="ARBA00022692"/>
    </source>
</evidence>
<accession>G1E762</accession>
<dbReference type="GO" id="GO:0009539">
    <property type="term" value="C:photosystem II reaction center"/>
    <property type="evidence" value="ECO:0007669"/>
    <property type="project" value="InterPro"/>
</dbReference>
<evidence type="ECO:0000256" key="6">
    <source>
        <dbReference type="ARBA" id="ARBA00023136"/>
    </source>
</evidence>
<protein>
    <submittedName>
        <fullName evidence="9">T protein of photosystem II</fullName>
    </submittedName>
</protein>
<keyword evidence="6 8" id="KW-0472">Membrane</keyword>
<name>G1E762_KARVE</name>
<dbReference type="InterPro" id="IPR037268">
    <property type="entry name" value="PSII_PsbT_sf"/>
</dbReference>
<keyword evidence="4 8" id="KW-1133">Transmembrane helix</keyword>
<keyword evidence="9" id="KW-0934">Plastid</keyword>
<gene>
    <name evidence="9" type="primary">psbT</name>
</gene>
<dbReference type="AlphaFoldDB" id="G1E762"/>
<dbReference type="GO" id="GO:0015979">
    <property type="term" value="P:photosynthesis"/>
    <property type="evidence" value="ECO:0007669"/>
    <property type="project" value="UniProtKB-KW"/>
</dbReference>
<keyword evidence="2" id="KW-0602">Photosynthesis</keyword>